<evidence type="ECO:0000313" key="3">
    <source>
        <dbReference type="Proteomes" id="UP000030755"/>
    </source>
</evidence>
<accession>A0A075AYS2</accession>
<name>A0A075AYS2_ROZAC</name>
<dbReference type="AlphaFoldDB" id="A0A075AYS2"/>
<dbReference type="GO" id="GO:0051959">
    <property type="term" value="F:dynein light intermediate chain binding"/>
    <property type="evidence" value="ECO:0007669"/>
    <property type="project" value="InterPro"/>
</dbReference>
<keyword evidence="1" id="KW-0175">Coiled coil</keyword>
<dbReference type="PANTHER" id="PTHR22878:SF70">
    <property type="entry name" value="DYNEIN HEAVY CHAIN 2, AXONEMAL"/>
    <property type="match status" value="1"/>
</dbReference>
<dbReference type="GO" id="GO:0007018">
    <property type="term" value="P:microtubule-based movement"/>
    <property type="evidence" value="ECO:0007669"/>
    <property type="project" value="InterPro"/>
</dbReference>
<feature type="coiled-coil region" evidence="1">
    <location>
        <begin position="443"/>
        <end position="497"/>
    </location>
</feature>
<protein>
    <submittedName>
        <fullName evidence="2">Dynein heavy chain domain-containing protein</fullName>
    </submittedName>
</protein>
<organism evidence="2 3">
    <name type="scientific">Rozella allomycis (strain CSF55)</name>
    <dbReference type="NCBI Taxonomy" id="988480"/>
    <lineage>
        <taxon>Eukaryota</taxon>
        <taxon>Fungi</taxon>
        <taxon>Fungi incertae sedis</taxon>
        <taxon>Cryptomycota</taxon>
        <taxon>Cryptomycota incertae sedis</taxon>
        <taxon>Rozella</taxon>
    </lineage>
</organism>
<proteinExistence type="predicted"/>
<dbReference type="Proteomes" id="UP000030755">
    <property type="component" value="Unassembled WGS sequence"/>
</dbReference>
<dbReference type="OrthoDB" id="5593012at2759"/>
<reference evidence="2 3" key="1">
    <citation type="journal article" date="2013" name="Curr. Biol.">
        <title>Shared signatures of parasitism and phylogenomics unite Cryptomycota and microsporidia.</title>
        <authorList>
            <person name="James T.Y."/>
            <person name="Pelin A."/>
            <person name="Bonen L."/>
            <person name="Ahrendt S."/>
            <person name="Sain D."/>
            <person name="Corradi N."/>
            <person name="Stajich J.E."/>
        </authorList>
    </citation>
    <scope>NUCLEOTIDE SEQUENCE [LARGE SCALE GENOMIC DNA]</scope>
    <source>
        <strain evidence="2 3">CSF55</strain>
    </source>
</reference>
<dbReference type="HOGENOM" id="CLU_536545_0_0_1"/>
<sequence length="508" mass="59122">MIANFITKRTSLSAGKITLLPLSPSRPMSPCERLKLHSSQFDFTTVFTEDYNGKENNSHKRYWHYIEQGVPDSLLPAFESHGFDFSKRMPKEIKNREELGLLMEEIKKDYVLSIKRSIVDYVLLDATERKRLDISSVPRMFKDFIPIRAPVPWSETIQTAKAFLECNLFVTNPVMTKIIDMSVFQSESDFKIQVGKNELTQNYSNAPTITVDSMIENSFSSQKIKRIPLTTGEFQSIIREQCKEFRQVILTKWLPEIIQVFIEMKSTWYSIVTSRNGSDESYDLLDSFFRSVATLMSNQLWETLNNSIDDFEKFIFTFEQNENQNGLFKINLTLSGSSVRFEPALNEVENVLIQTMEEISKAVIEIPRVETKLFTSLQNENIFLSTISLDDPRIVECTELRNTFARNYVEPQRYILQYEKFKALMTQKADRKIEDFIKERHDLDEYETEINKLMKTRIEINSLPLSISFSMINLDCNALAEDLLNRTRALIDKLVEQILSKAREDNSQ</sequence>
<dbReference type="PANTHER" id="PTHR22878">
    <property type="entry name" value="DYNEIN HEAVY CHAIN 6, AXONEMAL-LIKE-RELATED"/>
    <property type="match status" value="1"/>
</dbReference>
<evidence type="ECO:0000256" key="1">
    <source>
        <dbReference type="SAM" id="Coils"/>
    </source>
</evidence>
<dbReference type="STRING" id="988480.A0A075AYS2"/>
<gene>
    <name evidence="2" type="ORF">O9G_000459</name>
</gene>
<dbReference type="EMBL" id="KE561047">
    <property type="protein sequence ID" value="EPZ33684.1"/>
    <property type="molecule type" value="Genomic_DNA"/>
</dbReference>
<evidence type="ECO:0000313" key="2">
    <source>
        <dbReference type="EMBL" id="EPZ33684.1"/>
    </source>
</evidence>
<keyword evidence="3" id="KW-1185">Reference proteome</keyword>
<dbReference type="GO" id="GO:0030286">
    <property type="term" value="C:dynein complex"/>
    <property type="evidence" value="ECO:0007669"/>
    <property type="project" value="InterPro"/>
</dbReference>
<dbReference type="GO" id="GO:0045505">
    <property type="term" value="F:dynein intermediate chain binding"/>
    <property type="evidence" value="ECO:0007669"/>
    <property type="project" value="InterPro"/>
</dbReference>
<dbReference type="InterPro" id="IPR026983">
    <property type="entry name" value="DHC"/>
</dbReference>